<dbReference type="EMBL" id="MSFM01000004">
    <property type="protein sequence ID" value="PKY05784.1"/>
    <property type="molecule type" value="Genomic_DNA"/>
</dbReference>
<comment type="caution">
    <text evidence="11">The sequence shown here is derived from an EMBL/GenBank/DDBJ whole genome shotgun (WGS) entry which is preliminary data.</text>
</comment>
<evidence type="ECO:0000256" key="5">
    <source>
        <dbReference type="ARBA" id="ARBA00023002"/>
    </source>
</evidence>
<dbReference type="SUPFAM" id="SSF48264">
    <property type="entry name" value="Cytochrome P450"/>
    <property type="match status" value="1"/>
</dbReference>
<accession>A0A2I1D7D7</accession>
<dbReference type="FunFam" id="1.10.630.10:FF:000050">
    <property type="entry name" value="Cytochrome P450 monooxygenase"/>
    <property type="match status" value="1"/>
</dbReference>
<dbReference type="GO" id="GO:0016705">
    <property type="term" value="F:oxidoreductase activity, acting on paired donors, with incorporation or reduction of molecular oxygen"/>
    <property type="evidence" value="ECO:0007669"/>
    <property type="project" value="InterPro"/>
</dbReference>
<keyword evidence="4 8" id="KW-0479">Metal-binding</keyword>
<dbReference type="GeneID" id="36546287"/>
<keyword evidence="10" id="KW-0472">Membrane</keyword>
<evidence type="ECO:0000256" key="3">
    <source>
        <dbReference type="ARBA" id="ARBA00022617"/>
    </source>
</evidence>
<evidence type="ECO:0000313" key="12">
    <source>
        <dbReference type="Proteomes" id="UP000234254"/>
    </source>
</evidence>
<keyword evidence="3 8" id="KW-0349">Heme</keyword>
<dbReference type="GO" id="GO:0005506">
    <property type="term" value="F:iron ion binding"/>
    <property type="evidence" value="ECO:0007669"/>
    <property type="project" value="InterPro"/>
</dbReference>
<gene>
    <name evidence="11" type="ORF">P168DRAFT_303507</name>
</gene>
<evidence type="ECO:0000256" key="8">
    <source>
        <dbReference type="PIRSR" id="PIRSR602401-1"/>
    </source>
</evidence>
<dbReference type="PRINTS" id="PR00385">
    <property type="entry name" value="P450"/>
</dbReference>
<sequence length="518" mass="58117">MAWIDSAVDTRVNPASLALVFAGLYLLRLVYNRLRPGLSDIPGPTLAKYTRLWKAYSVWKGNHHLTEIHLHKKHGLMVRIGPKHVSFSDPAAIPTIYGLSTGFTKTAFYPIQSISWNKKPQMNLFSERNTQAHREQKRLVANAYSLSHMLEMEHVIDSCTEIFMRKLRASADAHEPIDLSEWLQFYAFDVVGEMTFATKLGFLERGTDVDDMMSTISNILVYASVCGQVPDAHHFLLGNPIFPLLIPSMESWNSIVQFTLKCINARVALERDGEVEGQDKAKTGKDMLSRWLAVHNANPTKLSTRDIMVHTSTNVFAGSDTTAIALRTIFASLARNPPVLARVMQEIDAADAAGALSDPISYRESTTHLPYIAAVFKEAMRIHPSTGLMMEREVPKGGATIAGRYFPAGTVVGVNPWSMHRNASVFPDPEAFIPERWLDGSPAELKAREQAFFSFGGGSRLCIGKSLALMEMHKLVPQILRRYEVRLHRPDNPWKIRNVWFVQQSDMMADIVPRERCG</sequence>
<dbReference type="GO" id="GO:0004497">
    <property type="term" value="F:monooxygenase activity"/>
    <property type="evidence" value="ECO:0007669"/>
    <property type="project" value="UniProtKB-KW"/>
</dbReference>
<keyword evidence="12" id="KW-1185">Reference proteome</keyword>
<dbReference type="Pfam" id="PF00067">
    <property type="entry name" value="p450"/>
    <property type="match status" value="1"/>
</dbReference>
<dbReference type="CDD" id="cd11060">
    <property type="entry name" value="CYP57A1-like"/>
    <property type="match status" value="1"/>
</dbReference>
<evidence type="ECO:0000256" key="2">
    <source>
        <dbReference type="ARBA" id="ARBA00010617"/>
    </source>
</evidence>
<dbReference type="InterPro" id="IPR017972">
    <property type="entry name" value="Cyt_P450_CS"/>
</dbReference>
<reference evidence="11" key="1">
    <citation type="submission" date="2016-12" db="EMBL/GenBank/DDBJ databases">
        <title>The genomes of Aspergillus section Nigri reveals drivers in fungal speciation.</title>
        <authorList>
            <consortium name="DOE Joint Genome Institute"/>
            <person name="Vesth T.C."/>
            <person name="Nybo J."/>
            <person name="Theobald S."/>
            <person name="Brandl J."/>
            <person name="Frisvad J.C."/>
            <person name="Nielsen K.F."/>
            <person name="Lyhne E.K."/>
            <person name="Kogle M.E."/>
            <person name="Kuo A."/>
            <person name="Riley R."/>
            <person name="Clum A."/>
            <person name="Nolan M."/>
            <person name="Lipzen A."/>
            <person name="Salamov A."/>
            <person name="Henrissat B."/>
            <person name="Wiebenga A."/>
            <person name="De vries R.P."/>
            <person name="Grigoriev I.V."/>
            <person name="Mortensen U.H."/>
            <person name="Andersen M.R."/>
            <person name="Baker S.E."/>
        </authorList>
    </citation>
    <scope>NUCLEOTIDE SEQUENCE</scope>
    <source>
        <strain evidence="11">IBT 28561</strain>
    </source>
</reference>
<protein>
    <submittedName>
        <fullName evidence="11">Cytochrome P450 oxidoreductase</fullName>
    </submittedName>
</protein>
<evidence type="ECO:0000313" key="11">
    <source>
        <dbReference type="EMBL" id="PKY05784.1"/>
    </source>
</evidence>
<keyword evidence="6 8" id="KW-0408">Iron</keyword>
<dbReference type="AlphaFoldDB" id="A0A2I1D7D7"/>
<keyword evidence="10" id="KW-0812">Transmembrane</keyword>
<comment type="similarity">
    <text evidence="2 9">Belongs to the cytochrome P450 family.</text>
</comment>
<dbReference type="InterPro" id="IPR050121">
    <property type="entry name" value="Cytochrome_P450_monoxygenase"/>
</dbReference>
<dbReference type="OrthoDB" id="3934656at2759"/>
<dbReference type="PROSITE" id="PS00086">
    <property type="entry name" value="CYTOCHROME_P450"/>
    <property type="match status" value="1"/>
</dbReference>
<comment type="cofactor">
    <cofactor evidence="1 8">
        <name>heme</name>
        <dbReference type="ChEBI" id="CHEBI:30413"/>
    </cofactor>
</comment>
<dbReference type="Proteomes" id="UP000234254">
    <property type="component" value="Unassembled WGS sequence"/>
</dbReference>
<keyword evidence="10" id="KW-1133">Transmembrane helix</keyword>
<feature type="transmembrane region" description="Helical" evidence="10">
    <location>
        <begin position="12"/>
        <end position="31"/>
    </location>
</feature>
<organism evidence="11 12">
    <name type="scientific">Aspergillus campestris (strain IBT 28561)</name>
    <dbReference type="NCBI Taxonomy" id="1392248"/>
    <lineage>
        <taxon>Eukaryota</taxon>
        <taxon>Fungi</taxon>
        <taxon>Dikarya</taxon>
        <taxon>Ascomycota</taxon>
        <taxon>Pezizomycotina</taxon>
        <taxon>Eurotiomycetes</taxon>
        <taxon>Eurotiomycetidae</taxon>
        <taxon>Eurotiales</taxon>
        <taxon>Aspergillaceae</taxon>
        <taxon>Aspergillus</taxon>
        <taxon>Aspergillus subgen. Circumdati</taxon>
    </lineage>
</organism>
<name>A0A2I1D7D7_ASPC2</name>
<evidence type="ECO:0000256" key="10">
    <source>
        <dbReference type="SAM" id="Phobius"/>
    </source>
</evidence>
<dbReference type="Gene3D" id="1.10.630.10">
    <property type="entry name" value="Cytochrome P450"/>
    <property type="match status" value="1"/>
</dbReference>
<evidence type="ECO:0000256" key="9">
    <source>
        <dbReference type="RuleBase" id="RU000461"/>
    </source>
</evidence>
<keyword evidence="5 9" id="KW-0560">Oxidoreductase</keyword>
<dbReference type="PANTHER" id="PTHR24305:SF232">
    <property type="entry name" value="P450, PUTATIVE (EUROFUNG)-RELATED"/>
    <property type="match status" value="1"/>
</dbReference>
<dbReference type="InterPro" id="IPR036396">
    <property type="entry name" value="Cyt_P450_sf"/>
</dbReference>
<proteinExistence type="inferred from homology"/>
<dbReference type="RefSeq" id="XP_024694378.1">
    <property type="nucleotide sequence ID" value="XM_024838763.1"/>
</dbReference>
<dbReference type="VEuPathDB" id="FungiDB:P168DRAFT_303507"/>
<evidence type="ECO:0000256" key="4">
    <source>
        <dbReference type="ARBA" id="ARBA00022723"/>
    </source>
</evidence>
<dbReference type="InterPro" id="IPR001128">
    <property type="entry name" value="Cyt_P450"/>
</dbReference>
<feature type="binding site" description="axial binding residue" evidence="8">
    <location>
        <position position="462"/>
    </location>
    <ligand>
        <name>heme</name>
        <dbReference type="ChEBI" id="CHEBI:30413"/>
    </ligand>
    <ligandPart>
        <name>Fe</name>
        <dbReference type="ChEBI" id="CHEBI:18248"/>
    </ligandPart>
</feature>
<evidence type="ECO:0000256" key="1">
    <source>
        <dbReference type="ARBA" id="ARBA00001971"/>
    </source>
</evidence>
<dbReference type="PRINTS" id="PR00463">
    <property type="entry name" value="EP450I"/>
</dbReference>
<keyword evidence="7 9" id="KW-0503">Monooxygenase</keyword>
<dbReference type="PANTHER" id="PTHR24305">
    <property type="entry name" value="CYTOCHROME P450"/>
    <property type="match status" value="1"/>
</dbReference>
<evidence type="ECO:0000256" key="7">
    <source>
        <dbReference type="ARBA" id="ARBA00023033"/>
    </source>
</evidence>
<dbReference type="InterPro" id="IPR002401">
    <property type="entry name" value="Cyt_P450_E_grp-I"/>
</dbReference>
<dbReference type="GO" id="GO:0020037">
    <property type="term" value="F:heme binding"/>
    <property type="evidence" value="ECO:0007669"/>
    <property type="project" value="InterPro"/>
</dbReference>
<evidence type="ECO:0000256" key="6">
    <source>
        <dbReference type="ARBA" id="ARBA00023004"/>
    </source>
</evidence>